<dbReference type="GO" id="GO:0003676">
    <property type="term" value="F:nucleic acid binding"/>
    <property type="evidence" value="ECO:0007669"/>
    <property type="project" value="InterPro"/>
</dbReference>
<keyword evidence="1" id="KW-0479">Metal-binding</keyword>
<dbReference type="SUPFAM" id="SSF57756">
    <property type="entry name" value="Retrovirus zinc finger-like domains"/>
    <property type="match status" value="2"/>
</dbReference>
<dbReference type="SMART" id="SM00343">
    <property type="entry name" value="ZnF_C2HC"/>
    <property type="match status" value="3"/>
</dbReference>
<evidence type="ECO:0000313" key="4">
    <source>
        <dbReference type="EMBL" id="KAB1281800.1"/>
    </source>
</evidence>
<proteinExistence type="predicted"/>
<organism evidence="4 5">
    <name type="scientific">Camelus dromedarius</name>
    <name type="common">Dromedary</name>
    <name type="synonym">Arabian camel</name>
    <dbReference type="NCBI Taxonomy" id="9838"/>
    <lineage>
        <taxon>Eukaryota</taxon>
        <taxon>Metazoa</taxon>
        <taxon>Chordata</taxon>
        <taxon>Craniata</taxon>
        <taxon>Vertebrata</taxon>
        <taxon>Euteleostomi</taxon>
        <taxon>Mammalia</taxon>
        <taxon>Eutheria</taxon>
        <taxon>Laurasiatheria</taxon>
        <taxon>Artiodactyla</taxon>
        <taxon>Tylopoda</taxon>
        <taxon>Camelidae</taxon>
        <taxon>Camelus</taxon>
    </lineage>
</organism>
<dbReference type="PANTHER" id="PTHR46242">
    <property type="entry name" value="ZINC FINGER CCHC DOMAIN-CONTAINING PROTEIN 9 ZCCHC9"/>
    <property type="match status" value="1"/>
</dbReference>
<dbReference type="InterPro" id="IPR036875">
    <property type="entry name" value="Znf_CCHC_sf"/>
</dbReference>
<feature type="domain" description="CCHC-type" evidence="3">
    <location>
        <begin position="130"/>
        <end position="144"/>
    </location>
</feature>
<dbReference type="InterPro" id="IPR001878">
    <property type="entry name" value="Znf_CCHC"/>
</dbReference>
<comment type="caution">
    <text evidence="4">The sequence shown here is derived from an EMBL/GenBank/DDBJ whole genome shotgun (WGS) entry which is preliminary data.</text>
</comment>
<keyword evidence="1" id="KW-0863">Zinc-finger</keyword>
<dbReference type="FunFam" id="4.10.60.10:FF:000017">
    <property type="entry name" value="zinc finger CCHC domain-containing protein 9"/>
    <property type="match status" value="1"/>
</dbReference>
<evidence type="ECO:0000256" key="1">
    <source>
        <dbReference type="PROSITE-ProRule" id="PRU00047"/>
    </source>
</evidence>
<dbReference type="InterPro" id="IPR042246">
    <property type="entry name" value="ZCCHC9"/>
</dbReference>
<protein>
    <submittedName>
        <fullName evidence="4">Zinc finger CCHC domain-containing protein 9</fullName>
    </submittedName>
</protein>
<sequence>MTRWARVTTTHNKRPFPATSWEDMKKGSFEGKSQNLPKSEQLKANRLCLKNDVPQAKHKRNKKKKEYLNEDVNGFMEYLRQNSQMVNNEEMIATDSQEVREEIAIALKKDNRREGRRLKRQAAKKYAMVCFHCRKPGHGIADCPAALESQEMGTGICYRCGSTEHEITKCKAKVDPALGEFPFAKCFVCGEMGHLSRSCPDNPKGLYADDQVQEKVVAADFVALWNILRKIALKVRIQVRSLGLHLEGSCLEEVSLYYTVGSEIEMMKWNFNSPSWEDCHFPNDKTDKQMFYNFTDRMVTVGRWAKGMSADYEEILDVPKPQKPKTKIPKVVNF</sequence>
<dbReference type="GO" id="GO:0008270">
    <property type="term" value="F:zinc ion binding"/>
    <property type="evidence" value="ECO:0007669"/>
    <property type="project" value="UniProtKB-KW"/>
</dbReference>
<dbReference type="PROSITE" id="PS50158">
    <property type="entry name" value="ZF_CCHC"/>
    <property type="match status" value="2"/>
</dbReference>
<accession>A0A5N4EEP0</accession>
<evidence type="ECO:0000256" key="2">
    <source>
        <dbReference type="SAM" id="MobiDB-lite"/>
    </source>
</evidence>
<dbReference type="EMBL" id="JWIN03000003">
    <property type="protein sequence ID" value="KAB1281800.1"/>
    <property type="molecule type" value="Genomic_DNA"/>
</dbReference>
<gene>
    <name evidence="4" type="ORF">Cadr_000004359</name>
</gene>
<keyword evidence="5" id="KW-1185">Reference proteome</keyword>
<name>A0A5N4EEP0_CAMDR</name>
<dbReference type="STRING" id="9838.ENSCDRP00005025012"/>
<feature type="region of interest" description="Disordered" evidence="2">
    <location>
        <begin position="1"/>
        <end position="34"/>
    </location>
</feature>
<evidence type="ECO:0000259" key="3">
    <source>
        <dbReference type="PROSITE" id="PS50158"/>
    </source>
</evidence>
<dbReference type="AlphaFoldDB" id="A0A5N4EEP0"/>
<dbReference type="PANTHER" id="PTHR46242:SF1">
    <property type="entry name" value="ZINC FINGER CCHC DOMAIN-CONTAINING PROTEIN 9"/>
    <property type="match status" value="1"/>
</dbReference>
<dbReference type="FunFam" id="4.10.60.10:FF:000013">
    <property type="entry name" value="Zinc finger CCHC domain-containing protein 9"/>
    <property type="match status" value="1"/>
</dbReference>
<reference evidence="4 5" key="1">
    <citation type="journal article" date="2019" name="Mol. Ecol. Resour.">
        <title>Improving Illumina assemblies with Hi-C and long reads: an example with the North African dromedary.</title>
        <authorList>
            <person name="Elbers J.P."/>
            <person name="Rogers M.F."/>
            <person name="Perelman P.L."/>
            <person name="Proskuryakova A.A."/>
            <person name="Serdyukova N.A."/>
            <person name="Johnson W.E."/>
            <person name="Horin P."/>
            <person name="Corander J."/>
            <person name="Murphy D."/>
            <person name="Burger P.A."/>
        </authorList>
    </citation>
    <scope>NUCLEOTIDE SEQUENCE [LARGE SCALE GENOMIC DNA]</scope>
    <source>
        <strain evidence="4">Drom800</strain>
        <tissue evidence="4">Blood</tissue>
    </source>
</reference>
<feature type="domain" description="CCHC-type" evidence="3">
    <location>
        <begin position="185"/>
        <end position="201"/>
    </location>
</feature>
<dbReference type="Gene3D" id="4.10.60.10">
    <property type="entry name" value="Zinc finger, CCHC-type"/>
    <property type="match status" value="2"/>
</dbReference>
<dbReference type="GO" id="GO:0005730">
    <property type="term" value="C:nucleolus"/>
    <property type="evidence" value="ECO:0007669"/>
    <property type="project" value="TreeGrafter"/>
</dbReference>
<dbReference type="Pfam" id="PF00098">
    <property type="entry name" value="zf-CCHC"/>
    <property type="match status" value="1"/>
</dbReference>
<keyword evidence="1" id="KW-0862">Zinc</keyword>
<dbReference type="Proteomes" id="UP000299084">
    <property type="component" value="Unassembled WGS sequence"/>
</dbReference>
<evidence type="ECO:0000313" key="5">
    <source>
        <dbReference type="Proteomes" id="UP000299084"/>
    </source>
</evidence>